<feature type="chain" id="PRO_5002169424" description="Ubiquitin 3 binding protein But2 C-terminal domain-containing protein" evidence="1">
    <location>
        <begin position="23"/>
        <end position="220"/>
    </location>
</feature>
<dbReference type="STRING" id="745531.A0A0C3S8B5"/>
<evidence type="ECO:0000313" key="3">
    <source>
        <dbReference type="Proteomes" id="UP000053257"/>
    </source>
</evidence>
<evidence type="ECO:0000313" key="2">
    <source>
        <dbReference type="EMBL" id="KIP05195.1"/>
    </source>
</evidence>
<proteinExistence type="predicted"/>
<keyword evidence="1" id="KW-0732">Signal</keyword>
<sequence length="220" mass="23270">MHTSTLFTAVALLCIAVNCSVAFDSTTLPSGCTSGQELMSKTVNVDGHEVLYQTIACSGQSADDTAGDPSSQRRGFAPDSVRFKRTTGECTTPAPECQCGAPVVCNCSFVTPGIQTPIPVDCGVLIDSLTVVAEVEGSTFFVETFTVMQLSYQTCVLTFTPLDTRVGILLEYCWNELAVGAGEATVKCFEGGSPSAQALCTPTVQTEGFNWEYSLLRSAP</sequence>
<gene>
    <name evidence="2" type="ORF">PHLGIDRAFT_164280</name>
</gene>
<name>A0A0C3S8B5_PHLG1</name>
<evidence type="ECO:0008006" key="4">
    <source>
        <dbReference type="Google" id="ProtNLM"/>
    </source>
</evidence>
<protein>
    <recommendedName>
        <fullName evidence="4">Ubiquitin 3 binding protein But2 C-terminal domain-containing protein</fullName>
    </recommendedName>
</protein>
<dbReference type="AlphaFoldDB" id="A0A0C3S8B5"/>
<dbReference type="Proteomes" id="UP000053257">
    <property type="component" value="Unassembled WGS sequence"/>
</dbReference>
<feature type="signal peptide" evidence="1">
    <location>
        <begin position="1"/>
        <end position="22"/>
    </location>
</feature>
<keyword evidence="3" id="KW-1185">Reference proteome</keyword>
<accession>A0A0C3S8B5</accession>
<dbReference type="EMBL" id="KN840550">
    <property type="protein sequence ID" value="KIP05195.1"/>
    <property type="molecule type" value="Genomic_DNA"/>
</dbReference>
<dbReference type="OrthoDB" id="3268260at2759"/>
<evidence type="ECO:0000256" key="1">
    <source>
        <dbReference type="SAM" id="SignalP"/>
    </source>
</evidence>
<organism evidence="2 3">
    <name type="scientific">Phlebiopsis gigantea (strain 11061_1 CR5-6)</name>
    <name type="common">White-rot fungus</name>
    <name type="synonym">Peniophora gigantea</name>
    <dbReference type="NCBI Taxonomy" id="745531"/>
    <lineage>
        <taxon>Eukaryota</taxon>
        <taxon>Fungi</taxon>
        <taxon>Dikarya</taxon>
        <taxon>Basidiomycota</taxon>
        <taxon>Agaricomycotina</taxon>
        <taxon>Agaricomycetes</taxon>
        <taxon>Polyporales</taxon>
        <taxon>Phanerochaetaceae</taxon>
        <taxon>Phlebiopsis</taxon>
    </lineage>
</organism>
<dbReference type="HOGENOM" id="CLU_1256445_0_0_1"/>
<reference evidence="2 3" key="1">
    <citation type="journal article" date="2014" name="PLoS Genet.">
        <title>Analysis of the Phlebiopsis gigantea genome, transcriptome and secretome provides insight into its pioneer colonization strategies of wood.</title>
        <authorList>
            <person name="Hori C."/>
            <person name="Ishida T."/>
            <person name="Igarashi K."/>
            <person name="Samejima M."/>
            <person name="Suzuki H."/>
            <person name="Master E."/>
            <person name="Ferreira P."/>
            <person name="Ruiz-Duenas F.J."/>
            <person name="Held B."/>
            <person name="Canessa P."/>
            <person name="Larrondo L.F."/>
            <person name="Schmoll M."/>
            <person name="Druzhinina I.S."/>
            <person name="Kubicek C.P."/>
            <person name="Gaskell J.A."/>
            <person name="Kersten P."/>
            <person name="St John F."/>
            <person name="Glasner J."/>
            <person name="Sabat G."/>
            <person name="Splinter BonDurant S."/>
            <person name="Syed K."/>
            <person name="Yadav J."/>
            <person name="Mgbeahuruike A.C."/>
            <person name="Kovalchuk A."/>
            <person name="Asiegbu F.O."/>
            <person name="Lackner G."/>
            <person name="Hoffmeister D."/>
            <person name="Rencoret J."/>
            <person name="Gutierrez A."/>
            <person name="Sun H."/>
            <person name="Lindquist E."/>
            <person name="Barry K."/>
            <person name="Riley R."/>
            <person name="Grigoriev I.V."/>
            <person name="Henrissat B."/>
            <person name="Kues U."/>
            <person name="Berka R.M."/>
            <person name="Martinez A.T."/>
            <person name="Covert S.F."/>
            <person name="Blanchette R.A."/>
            <person name="Cullen D."/>
        </authorList>
    </citation>
    <scope>NUCLEOTIDE SEQUENCE [LARGE SCALE GENOMIC DNA]</scope>
    <source>
        <strain evidence="2 3">11061_1 CR5-6</strain>
    </source>
</reference>